<comment type="caution">
    <text evidence="1">The sequence shown here is derived from an EMBL/GenBank/DDBJ whole genome shotgun (WGS) entry which is preliminary data.</text>
</comment>
<dbReference type="RefSeq" id="WP_344942180.1">
    <property type="nucleotide sequence ID" value="NZ_BAAAZR010000009.1"/>
</dbReference>
<sequence length="650" mass="69391">MGKRRGPATSAGEDDLQLSLLAGEHALFARGDLGTGRKWFDAAYREAERRDDGVATASAALGLSGLWVHEHRTAADEAMVRVRQRHALSLIDPRSPLALRLRARLAAEEAFRTGDHAEILAMVPEARRAGDVVALVETLRLAHNCVTGPEHGALRSELAGELIGEATRTNRRADLLMGLLWRTVDLFLEADPHSERALGELRSLLAREDHLAVGFVVSGIEVMLSIRGGRLAEAEALASACAERGAAADDPTTRARYVGHIGTIRWYQGRLGELVPTLSELVNSPMLGARDNSYFAVLAVAAATAGDRRLAASMLARLCGRDLAEVPRSGSWLVTMYGVVEAAHLLEEAEVSAQAYRLLAPFARLPVLATLGVTCLGSVHHSLGVASLTTGDATRAVDHLRAAVRDNLALGHWPAVALSRARLGQALALRDGTHGGEARRELALAAEEAAALGTALPVGMPREWARRAGNGDAGEGASPVTCRRRGRQWQLEMDGRTVLVPHSVGMGHLAMLLADPGREIPAADLIAGPVPARAATRVGGAPPLDERSVHDYKRRLSQLQDDIDECESMNEIERVAALRAERDRLIDEVAGATGLAGRLRPFTGSPERARIAVGKAIRRALDAITAADPGIGAELRATVETGARCCYRAR</sequence>
<organism evidence="1 2">
    <name type="scientific">Sphaerisporangium flaviroseum</name>
    <dbReference type="NCBI Taxonomy" id="509199"/>
    <lineage>
        <taxon>Bacteria</taxon>
        <taxon>Bacillati</taxon>
        <taxon>Actinomycetota</taxon>
        <taxon>Actinomycetes</taxon>
        <taxon>Streptosporangiales</taxon>
        <taxon>Streptosporangiaceae</taxon>
        <taxon>Sphaerisporangium</taxon>
    </lineage>
</organism>
<dbReference type="Proteomes" id="UP001500888">
    <property type="component" value="Unassembled WGS sequence"/>
</dbReference>
<gene>
    <name evidence="1" type="ORF">GCM10022226_40630</name>
</gene>
<dbReference type="EMBL" id="BAAAZR010000009">
    <property type="protein sequence ID" value="GAA3815742.1"/>
    <property type="molecule type" value="Genomic_DNA"/>
</dbReference>
<evidence type="ECO:0008006" key="3">
    <source>
        <dbReference type="Google" id="ProtNLM"/>
    </source>
</evidence>
<evidence type="ECO:0000313" key="1">
    <source>
        <dbReference type="EMBL" id="GAA3815742.1"/>
    </source>
</evidence>
<name>A0ABP7IDH3_9ACTN</name>
<accession>A0ABP7IDH3</accession>
<keyword evidence="2" id="KW-1185">Reference proteome</keyword>
<protein>
    <recommendedName>
        <fullName evidence="3">MalT-like TPR region domain-containing protein</fullName>
    </recommendedName>
</protein>
<evidence type="ECO:0000313" key="2">
    <source>
        <dbReference type="Proteomes" id="UP001500888"/>
    </source>
</evidence>
<proteinExistence type="predicted"/>
<reference evidence="2" key="1">
    <citation type="journal article" date="2019" name="Int. J. Syst. Evol. Microbiol.">
        <title>The Global Catalogue of Microorganisms (GCM) 10K type strain sequencing project: providing services to taxonomists for standard genome sequencing and annotation.</title>
        <authorList>
            <consortium name="The Broad Institute Genomics Platform"/>
            <consortium name="The Broad Institute Genome Sequencing Center for Infectious Disease"/>
            <person name="Wu L."/>
            <person name="Ma J."/>
        </authorList>
    </citation>
    <scope>NUCLEOTIDE SEQUENCE [LARGE SCALE GENOMIC DNA]</scope>
    <source>
        <strain evidence="2">JCM 16908</strain>
    </source>
</reference>